<name>A0A2H9UMU9_9GAMM</name>
<evidence type="ECO:0000313" key="2">
    <source>
        <dbReference type="Proteomes" id="UP000242351"/>
    </source>
</evidence>
<dbReference type="Proteomes" id="UP000242351">
    <property type="component" value="Unassembled WGS sequence"/>
</dbReference>
<sequence length="112" mass="13134">MDNSANTLLKDPAVLPEKGREVVVFFIDKEMMSPIVYCQDCKEWHSKKGNLKEEMIHQWAYLDEFYQSLSMPEVSAERLEKLRAKKPITIFDAIFQAVEELSKEPKENPIYH</sequence>
<accession>A0A2H9UMU9</accession>
<evidence type="ECO:0000313" key="1">
    <source>
        <dbReference type="EMBL" id="PJI33011.1"/>
    </source>
</evidence>
<comment type="caution">
    <text evidence="1">The sequence shown here is derived from an EMBL/GenBank/DDBJ whole genome shotgun (WGS) entry which is preliminary data.</text>
</comment>
<reference evidence="1 2" key="1">
    <citation type="submission" date="2017-11" db="EMBL/GenBank/DDBJ databases">
        <authorList>
            <person name="Han C.G."/>
        </authorList>
    </citation>
    <scope>NUCLEOTIDE SEQUENCE [LARGE SCALE GENOMIC DNA]</scope>
    <source>
        <strain evidence="1 2">ANC 5347</strain>
    </source>
</reference>
<gene>
    <name evidence="1" type="ORF">CU320_05015</name>
</gene>
<protein>
    <submittedName>
        <fullName evidence="1">Uncharacterized protein</fullName>
    </submittedName>
</protein>
<proteinExistence type="predicted"/>
<organism evidence="1 2">
    <name type="scientific">Acinetobacter pseudolwoffii</name>
    <dbReference type="NCBI Taxonomy" id="2053287"/>
    <lineage>
        <taxon>Bacteria</taxon>
        <taxon>Pseudomonadati</taxon>
        <taxon>Pseudomonadota</taxon>
        <taxon>Gammaproteobacteria</taxon>
        <taxon>Moraxellales</taxon>
        <taxon>Moraxellaceae</taxon>
        <taxon>Acinetobacter</taxon>
    </lineage>
</organism>
<reference evidence="1 2" key="2">
    <citation type="submission" date="2017-12" db="EMBL/GenBank/DDBJ databases">
        <title>Revising the taxonomy of the Acinetobacter lwoffii group: the description of Acinetobacter pseudolwoffii sp. nov. and emended description of Acinetobacter lwoffii.</title>
        <authorList>
            <person name="Nemec A."/>
        </authorList>
    </citation>
    <scope>NUCLEOTIDE SEQUENCE [LARGE SCALE GENOMIC DNA]</scope>
    <source>
        <strain evidence="1 2">ANC 5347</strain>
    </source>
</reference>
<dbReference type="AlphaFoldDB" id="A0A2H9UMU9"/>
<dbReference type="EMBL" id="PGOZ01000004">
    <property type="protein sequence ID" value="PJI33011.1"/>
    <property type="molecule type" value="Genomic_DNA"/>
</dbReference>